<dbReference type="InterPro" id="IPR030379">
    <property type="entry name" value="G_SEPTIN_dom"/>
</dbReference>
<dbReference type="GO" id="GO:0005525">
    <property type="term" value="F:GTP binding"/>
    <property type="evidence" value="ECO:0007669"/>
    <property type="project" value="UniProtKB-KW"/>
</dbReference>
<dbReference type="PANTHER" id="PTHR32046:SF11">
    <property type="entry name" value="IMMUNE-ASSOCIATED NUCLEOTIDE-BINDING PROTEIN 10-LIKE"/>
    <property type="match status" value="1"/>
</dbReference>
<proteinExistence type="inferred from homology"/>
<comment type="caution">
    <text evidence="3">The sequence shown here is derived from an EMBL/GenBank/DDBJ whole genome shotgun (WGS) entry which is preliminary data.</text>
</comment>
<dbReference type="Proteomes" id="UP000596742">
    <property type="component" value="Unassembled WGS sequence"/>
</dbReference>
<dbReference type="OrthoDB" id="6054784at2759"/>
<organism evidence="3 4">
    <name type="scientific">Mytilus galloprovincialis</name>
    <name type="common">Mediterranean mussel</name>
    <dbReference type="NCBI Taxonomy" id="29158"/>
    <lineage>
        <taxon>Eukaryota</taxon>
        <taxon>Metazoa</taxon>
        <taxon>Spiralia</taxon>
        <taxon>Lophotrochozoa</taxon>
        <taxon>Mollusca</taxon>
        <taxon>Bivalvia</taxon>
        <taxon>Autobranchia</taxon>
        <taxon>Pteriomorphia</taxon>
        <taxon>Mytilida</taxon>
        <taxon>Mytiloidea</taxon>
        <taxon>Mytilidae</taxon>
        <taxon>Mytilinae</taxon>
        <taxon>Mytilus</taxon>
    </lineage>
</organism>
<sequence length="396" mass="45248">TNDWKSLPENEKQLHDLFLSGKRHPAMKMADIAMKMKRSPNQVFILLVGLSGSEKSSTVNYLFDKDIVETGDSKSVTHSTTEYILKLKSIEWRIPDLKLSIIDTPGFGDTEGLEKDARNIMTIKSFFETHPNIRKNSYPNLVLIVQNIMDNRIEGESSDFVNMLKGLSKVGVVDIENPNVVAVLTHAASIARNPKRWEEKVQKRKEEVKAIVRLYLGVNPEIGVQENVPEDYDLEANGDWYILPNGDKQPKILYQACKSILNRVSDEIGHEAMAVAFRPGSNKDIKKGHSVSASDFSIEDVLAMHSFLLQLIVKVPTSEVGRMLENYKKQKKMKSFDNDILILQVRFRDLHIFKTSDLQNMSMNKLMTKFYPVRITKEMQQILQEVFGLSYEKLRD</sequence>
<accession>A0A8B6CD64</accession>
<feature type="non-terminal residue" evidence="3">
    <location>
        <position position="1"/>
    </location>
</feature>
<dbReference type="EMBL" id="UYJE01001533">
    <property type="protein sequence ID" value="VDI02929.1"/>
    <property type="molecule type" value="Genomic_DNA"/>
</dbReference>
<dbReference type="InterPro" id="IPR027417">
    <property type="entry name" value="P-loop_NTPase"/>
</dbReference>
<dbReference type="PANTHER" id="PTHR32046">
    <property type="entry name" value="G DOMAIN-CONTAINING PROTEIN"/>
    <property type="match status" value="1"/>
</dbReference>
<feature type="domain" description="Septin-type G" evidence="2">
    <location>
        <begin position="44"/>
        <end position="117"/>
    </location>
</feature>
<protein>
    <recommendedName>
        <fullName evidence="2">Septin-type G domain-containing protein</fullName>
    </recommendedName>
</protein>
<dbReference type="Pfam" id="PF00735">
    <property type="entry name" value="Septin"/>
    <property type="match status" value="1"/>
</dbReference>
<keyword evidence="4" id="KW-1185">Reference proteome</keyword>
<evidence type="ECO:0000313" key="4">
    <source>
        <dbReference type="Proteomes" id="UP000596742"/>
    </source>
</evidence>
<evidence type="ECO:0000313" key="3">
    <source>
        <dbReference type="EMBL" id="VDI02929.1"/>
    </source>
</evidence>
<evidence type="ECO:0000259" key="2">
    <source>
        <dbReference type="Pfam" id="PF00735"/>
    </source>
</evidence>
<keyword evidence="1" id="KW-0342">GTP-binding</keyword>
<evidence type="ECO:0000256" key="1">
    <source>
        <dbReference type="RuleBase" id="RU004560"/>
    </source>
</evidence>
<name>A0A8B6CD64_MYTGA</name>
<gene>
    <name evidence="3" type="ORF">MGAL_10B043951</name>
</gene>
<keyword evidence="1" id="KW-0547">Nucleotide-binding</keyword>
<reference evidence="3" key="1">
    <citation type="submission" date="2018-11" db="EMBL/GenBank/DDBJ databases">
        <authorList>
            <person name="Alioto T."/>
            <person name="Alioto T."/>
        </authorList>
    </citation>
    <scope>NUCLEOTIDE SEQUENCE</scope>
</reference>
<dbReference type="Gene3D" id="3.40.50.300">
    <property type="entry name" value="P-loop containing nucleotide triphosphate hydrolases"/>
    <property type="match status" value="1"/>
</dbReference>
<dbReference type="AlphaFoldDB" id="A0A8B6CD64"/>
<comment type="similarity">
    <text evidence="1">Belongs to the TRAFAC class TrmE-Era-EngA-EngB-Septin-like GTPase superfamily. Septin GTPase family.</text>
</comment>
<dbReference type="SUPFAM" id="SSF52540">
    <property type="entry name" value="P-loop containing nucleoside triphosphate hydrolases"/>
    <property type="match status" value="1"/>
</dbReference>